<evidence type="ECO:0000313" key="3">
    <source>
        <dbReference type="Proteomes" id="UP000240493"/>
    </source>
</evidence>
<organism evidence="2 3">
    <name type="scientific">Trichoderma asperellum (strain ATCC 204424 / CBS 433.97 / NBRC 101777)</name>
    <dbReference type="NCBI Taxonomy" id="1042311"/>
    <lineage>
        <taxon>Eukaryota</taxon>
        <taxon>Fungi</taxon>
        <taxon>Dikarya</taxon>
        <taxon>Ascomycota</taxon>
        <taxon>Pezizomycotina</taxon>
        <taxon>Sordariomycetes</taxon>
        <taxon>Hypocreomycetidae</taxon>
        <taxon>Hypocreales</taxon>
        <taxon>Hypocreaceae</taxon>
        <taxon>Trichoderma</taxon>
    </lineage>
</organism>
<feature type="transmembrane region" description="Helical" evidence="1">
    <location>
        <begin position="222"/>
        <end position="244"/>
    </location>
</feature>
<protein>
    <submittedName>
        <fullName evidence="2">Uncharacterized protein</fullName>
    </submittedName>
</protein>
<dbReference type="Proteomes" id="UP000240493">
    <property type="component" value="Unassembled WGS sequence"/>
</dbReference>
<gene>
    <name evidence="2" type="ORF">M441DRAFT_64877</name>
</gene>
<name>A0A2T3ZK77_TRIA4</name>
<evidence type="ECO:0000313" key="2">
    <source>
        <dbReference type="EMBL" id="PTB45205.1"/>
    </source>
</evidence>
<reference evidence="2 3" key="1">
    <citation type="submission" date="2016-07" db="EMBL/GenBank/DDBJ databases">
        <title>Multiple horizontal gene transfer events from other fungi enriched the ability of initially mycotrophic Trichoderma (Ascomycota) to feed on dead plant biomass.</title>
        <authorList>
            <consortium name="DOE Joint Genome Institute"/>
            <person name="Aerts A."/>
            <person name="Atanasova L."/>
            <person name="Chenthamara K."/>
            <person name="Zhang J."/>
            <person name="Grujic M."/>
            <person name="Henrissat B."/>
            <person name="Kuo A."/>
            <person name="Salamov A."/>
            <person name="Lipzen A."/>
            <person name="Labutti K."/>
            <person name="Barry K."/>
            <person name="Miao Y."/>
            <person name="Rahimi M.J."/>
            <person name="Shen Q."/>
            <person name="Grigoriev I.V."/>
            <person name="Kubicek C.P."/>
            <person name="Druzhinina I.S."/>
        </authorList>
    </citation>
    <scope>NUCLEOTIDE SEQUENCE [LARGE SCALE GENOMIC DNA]</scope>
    <source>
        <strain evidence="2 3">CBS 433.97</strain>
    </source>
</reference>
<proteinExistence type="predicted"/>
<dbReference type="AlphaFoldDB" id="A0A2T3ZK77"/>
<accession>A0A2T3ZK77</accession>
<dbReference type="EMBL" id="KZ679257">
    <property type="protein sequence ID" value="PTB45205.1"/>
    <property type="molecule type" value="Genomic_DNA"/>
</dbReference>
<keyword evidence="1" id="KW-0812">Transmembrane</keyword>
<sequence length="248" mass="27980">MANSSEEWPIGWIVNNDTEFNFATSIFNLNYTLHKGIVNEDDFDWAITYIAGKKVFLVNAPQEYHAMVGTAMRERFHIQVLFFGGTCDSDTYGIPPIGHCLLQLPDVDESQIARLSTIIPRENLTSLAKLANAIDRFVAKSTTREINIDATIEELAVLNPEINDGLVQPEIRLPPDYRLWPGYMNNYMCCSKDLNSGRYRNQIPCLRVRGVRGYKRTTSNHIMWVKFASLASALAISAIIGEIYTGQP</sequence>
<keyword evidence="1" id="KW-0472">Membrane</keyword>
<keyword evidence="1" id="KW-1133">Transmembrane helix</keyword>
<dbReference type="OrthoDB" id="4900296at2759"/>
<keyword evidence="3" id="KW-1185">Reference proteome</keyword>
<evidence type="ECO:0000256" key="1">
    <source>
        <dbReference type="SAM" id="Phobius"/>
    </source>
</evidence>